<proteinExistence type="inferred from homology"/>
<organism evidence="8">
    <name type="scientific">Amorphochlora amoebiformis</name>
    <dbReference type="NCBI Taxonomy" id="1561963"/>
    <lineage>
        <taxon>Eukaryota</taxon>
        <taxon>Sar</taxon>
        <taxon>Rhizaria</taxon>
        <taxon>Cercozoa</taxon>
        <taxon>Chlorarachniophyceae</taxon>
        <taxon>Amorphochlora</taxon>
    </lineage>
</organism>
<dbReference type="InterPro" id="IPR036603">
    <property type="entry name" value="RBP11-like"/>
</dbReference>
<dbReference type="Pfam" id="PF01000">
    <property type="entry name" value="RNA_pol_A_bac"/>
    <property type="match status" value="1"/>
</dbReference>
<dbReference type="InterPro" id="IPR011262">
    <property type="entry name" value="DNA-dir_RNA_pol_insert"/>
</dbReference>
<dbReference type="Gene3D" id="2.170.120.12">
    <property type="entry name" value="DNA-directed RNA polymerase, insert domain"/>
    <property type="match status" value="1"/>
</dbReference>
<evidence type="ECO:0000259" key="7">
    <source>
        <dbReference type="SMART" id="SM00662"/>
    </source>
</evidence>
<dbReference type="GO" id="GO:0003899">
    <property type="term" value="F:DNA-directed RNA polymerase activity"/>
    <property type="evidence" value="ECO:0007669"/>
    <property type="project" value="InterPro"/>
</dbReference>
<dbReference type="AlphaFoldDB" id="A0A7S0H6V0"/>
<dbReference type="HAMAP" id="MF_00320">
    <property type="entry name" value="RNApol_arch_Rpo3"/>
    <property type="match status" value="1"/>
</dbReference>
<dbReference type="Pfam" id="PF01193">
    <property type="entry name" value="RNA_pol_L"/>
    <property type="match status" value="1"/>
</dbReference>
<reference evidence="8" key="1">
    <citation type="submission" date="2021-01" db="EMBL/GenBank/DDBJ databases">
        <authorList>
            <person name="Corre E."/>
            <person name="Pelletier E."/>
            <person name="Niang G."/>
            <person name="Scheremetjew M."/>
            <person name="Finn R."/>
            <person name="Kale V."/>
            <person name="Holt S."/>
            <person name="Cochrane G."/>
            <person name="Meng A."/>
            <person name="Brown T."/>
            <person name="Cohen L."/>
        </authorList>
    </citation>
    <scope>NUCLEOTIDE SEQUENCE</scope>
    <source>
        <strain evidence="8">CCMP2058</strain>
    </source>
</reference>
<dbReference type="Gene3D" id="3.30.70.20">
    <property type="match status" value="1"/>
</dbReference>
<evidence type="ECO:0000256" key="4">
    <source>
        <dbReference type="ARBA" id="ARBA00023242"/>
    </source>
</evidence>
<sequence>MVKFTVKNIDLATANTLRRVMIAEVPTLAIEFVTVDINTTVLHDQFLAHRLGLIPLNSREVERFNYPRDCDCPGGCEKCQIKYSLHVKNTSEDVRDVTTKDLQPEGNNGVWPVHTSEDNAILIVRLGKNQELKLSAIAIKGIGKEHAKWIPVAVATFQIDPIIRINDEVMDRLDEKQMQDVVKCCPKKVYKYRADRGIEVVDNRRCVYCRECLKVSEEWEVEDIEELISIQQSKDTFIFTIESTGVIAPEGILTIAIDRLVDKLAKVEAEVKKLSPNERQRSQYNY</sequence>
<evidence type="ECO:0000256" key="2">
    <source>
        <dbReference type="ARBA" id="ARBA00022478"/>
    </source>
</evidence>
<evidence type="ECO:0000256" key="5">
    <source>
        <dbReference type="ARBA" id="ARBA00025804"/>
    </source>
</evidence>
<gene>
    <name evidence="8" type="ORF">LAMO00422_LOCUS18255</name>
</gene>
<dbReference type="InterPro" id="IPR036643">
    <property type="entry name" value="RNApol_insert_sf"/>
</dbReference>
<dbReference type="NCBIfam" id="NF001988">
    <property type="entry name" value="PRK00783.1"/>
    <property type="match status" value="1"/>
</dbReference>
<comment type="similarity">
    <text evidence="5">Belongs to the archaeal Rpo3/eukaryotic RPB3 RNA polymerase subunit family.</text>
</comment>
<keyword evidence="4" id="KW-0539">Nucleus</keyword>
<dbReference type="SUPFAM" id="SSF56553">
    <property type="entry name" value="Insert subdomain of RNA polymerase alpha subunit"/>
    <property type="match status" value="1"/>
</dbReference>
<evidence type="ECO:0000256" key="1">
    <source>
        <dbReference type="ARBA" id="ARBA00004123"/>
    </source>
</evidence>
<dbReference type="PANTHER" id="PTHR11800:SF2">
    <property type="entry name" value="DNA-DIRECTED RNA POLYMERASE II SUBUNIT RPB3"/>
    <property type="match status" value="1"/>
</dbReference>
<dbReference type="FunFam" id="2.170.120.12:FF:000002">
    <property type="entry name" value="DNA-directed RNA polymerase II subunit RPB3"/>
    <property type="match status" value="1"/>
</dbReference>
<dbReference type="Gene3D" id="3.30.1360.10">
    <property type="entry name" value="RNA polymerase, RBP11-like subunit"/>
    <property type="match status" value="1"/>
</dbReference>
<protein>
    <recommendedName>
        <fullName evidence="6">DNA-directed RNA polymerase II subunit RPB3</fullName>
    </recommendedName>
</protein>
<feature type="domain" description="DNA-directed RNA polymerase RpoA/D/Rpb3-type" evidence="7">
    <location>
        <begin position="1"/>
        <end position="270"/>
    </location>
</feature>
<evidence type="ECO:0000256" key="6">
    <source>
        <dbReference type="ARBA" id="ARBA00072506"/>
    </source>
</evidence>
<comment type="subcellular location">
    <subcellularLocation>
        <location evidence="1">Nucleus</location>
    </subcellularLocation>
</comment>
<name>A0A7S0H6V0_9EUKA</name>
<accession>A0A7S0H6V0</accession>
<dbReference type="PANTHER" id="PTHR11800">
    <property type="entry name" value="DNA-DIRECTED RNA POLYMERASE"/>
    <property type="match status" value="1"/>
</dbReference>
<dbReference type="InterPro" id="IPR022842">
    <property type="entry name" value="RNAP_Rpo3/Rpb3/RPAC1"/>
</dbReference>
<evidence type="ECO:0000256" key="3">
    <source>
        <dbReference type="ARBA" id="ARBA00023163"/>
    </source>
</evidence>
<evidence type="ECO:0000313" key="8">
    <source>
        <dbReference type="EMBL" id="CAD8459302.1"/>
    </source>
</evidence>
<dbReference type="SUPFAM" id="SSF55257">
    <property type="entry name" value="RBP11-like subunits of RNA polymerase"/>
    <property type="match status" value="1"/>
</dbReference>
<keyword evidence="3" id="KW-0804">Transcription</keyword>
<dbReference type="EMBL" id="HBEM01026829">
    <property type="protein sequence ID" value="CAD8459302.1"/>
    <property type="molecule type" value="Transcribed_RNA"/>
</dbReference>
<dbReference type="SMART" id="SM00662">
    <property type="entry name" value="RPOLD"/>
    <property type="match status" value="1"/>
</dbReference>
<dbReference type="GO" id="GO:0006366">
    <property type="term" value="P:transcription by RNA polymerase II"/>
    <property type="evidence" value="ECO:0007669"/>
    <property type="project" value="TreeGrafter"/>
</dbReference>
<dbReference type="InterPro" id="IPR011263">
    <property type="entry name" value="DNA-dir_RNA_pol_RpoA/D/Rpb3"/>
</dbReference>
<dbReference type="InterPro" id="IPR050518">
    <property type="entry name" value="Rpo3/RPB3_RNA_Pol_subunit"/>
</dbReference>
<dbReference type="GO" id="GO:0005665">
    <property type="term" value="C:RNA polymerase II, core complex"/>
    <property type="evidence" value="ECO:0007669"/>
    <property type="project" value="TreeGrafter"/>
</dbReference>
<keyword evidence="2" id="KW-0240">DNA-directed RNA polymerase</keyword>
<dbReference type="GO" id="GO:0046983">
    <property type="term" value="F:protein dimerization activity"/>
    <property type="evidence" value="ECO:0007669"/>
    <property type="project" value="InterPro"/>
</dbReference>